<evidence type="ECO:0000313" key="2">
    <source>
        <dbReference type="Proteomes" id="UP000824782"/>
    </source>
</evidence>
<keyword evidence="2" id="KW-1185">Reference proteome</keyword>
<organism evidence="1 2">
    <name type="scientific">Engystomops pustulosus</name>
    <name type="common">Tungara frog</name>
    <name type="synonym">Physalaemus pustulosus</name>
    <dbReference type="NCBI Taxonomy" id="76066"/>
    <lineage>
        <taxon>Eukaryota</taxon>
        <taxon>Metazoa</taxon>
        <taxon>Chordata</taxon>
        <taxon>Craniata</taxon>
        <taxon>Vertebrata</taxon>
        <taxon>Euteleostomi</taxon>
        <taxon>Amphibia</taxon>
        <taxon>Batrachia</taxon>
        <taxon>Anura</taxon>
        <taxon>Neobatrachia</taxon>
        <taxon>Hyloidea</taxon>
        <taxon>Leptodactylidae</taxon>
        <taxon>Leiuperinae</taxon>
        <taxon>Engystomops</taxon>
    </lineage>
</organism>
<accession>A0AAV6YFW5</accession>
<evidence type="ECO:0000313" key="1">
    <source>
        <dbReference type="EMBL" id="KAG8535023.1"/>
    </source>
</evidence>
<name>A0AAV6YFW5_ENGPU</name>
<proteinExistence type="predicted"/>
<comment type="caution">
    <text evidence="1">The sequence shown here is derived from an EMBL/GenBank/DDBJ whole genome shotgun (WGS) entry which is preliminary data.</text>
</comment>
<reference evidence="1" key="1">
    <citation type="thesis" date="2020" institute="ProQuest LLC" country="789 East Eisenhower Parkway, Ann Arbor, MI, USA">
        <title>Comparative Genomics and Chromosome Evolution.</title>
        <authorList>
            <person name="Mudd A.B."/>
        </authorList>
    </citation>
    <scope>NUCLEOTIDE SEQUENCE</scope>
    <source>
        <strain evidence="1">237g6f4</strain>
        <tissue evidence="1">Blood</tissue>
    </source>
</reference>
<protein>
    <submittedName>
        <fullName evidence="1">Uncharacterized protein</fullName>
    </submittedName>
</protein>
<gene>
    <name evidence="1" type="ORF">GDO81_029660</name>
</gene>
<sequence length="116" mass="12400">MEAARGVAGRVQVSGPWLCMGDGWCIVVCVSSLGLHTNIKQNVVLHTLISCPSLCPMAAPSLSGTRKELCKSNMRSDGRWGGVGTGLYLRLHSNKLVQPHSRTKPFNPSGSWPVSA</sequence>
<dbReference type="EMBL" id="WNYA01081574">
    <property type="protein sequence ID" value="KAG8535023.1"/>
    <property type="molecule type" value="Genomic_DNA"/>
</dbReference>
<dbReference type="AlphaFoldDB" id="A0AAV6YFW5"/>
<dbReference type="Proteomes" id="UP000824782">
    <property type="component" value="Unassembled WGS sequence"/>
</dbReference>